<dbReference type="GeneID" id="85314944"/>
<dbReference type="Proteomes" id="UP001244011">
    <property type="component" value="Unassembled WGS sequence"/>
</dbReference>
<dbReference type="InterPro" id="IPR011009">
    <property type="entry name" value="Kinase-like_dom_sf"/>
</dbReference>
<evidence type="ECO:0000313" key="2">
    <source>
        <dbReference type="Proteomes" id="UP001244011"/>
    </source>
</evidence>
<dbReference type="SUPFAM" id="SSF56112">
    <property type="entry name" value="Protein kinase-like (PK-like)"/>
    <property type="match status" value="1"/>
</dbReference>
<proteinExistence type="predicted"/>
<protein>
    <recommendedName>
        <fullName evidence="3">Protein kinase domain-containing protein</fullName>
    </recommendedName>
</protein>
<dbReference type="EMBL" id="MU839017">
    <property type="protein sequence ID" value="KAK1764941.1"/>
    <property type="molecule type" value="Genomic_DNA"/>
</dbReference>
<accession>A0AAJ0BVC5</accession>
<name>A0AAJ0BVC5_9PEZI</name>
<evidence type="ECO:0008006" key="3">
    <source>
        <dbReference type="Google" id="ProtNLM"/>
    </source>
</evidence>
<reference evidence="1" key="1">
    <citation type="submission" date="2023-06" db="EMBL/GenBank/DDBJ databases">
        <title>Genome-scale phylogeny and comparative genomics of the fungal order Sordariales.</title>
        <authorList>
            <consortium name="Lawrence Berkeley National Laboratory"/>
            <person name="Hensen N."/>
            <person name="Bonometti L."/>
            <person name="Westerberg I."/>
            <person name="Brannstrom I.O."/>
            <person name="Guillou S."/>
            <person name="Cros-Aarteil S."/>
            <person name="Calhoun S."/>
            <person name="Haridas S."/>
            <person name="Kuo A."/>
            <person name="Mondo S."/>
            <person name="Pangilinan J."/>
            <person name="Riley R."/>
            <person name="Labutti K."/>
            <person name="Andreopoulos B."/>
            <person name="Lipzen A."/>
            <person name="Chen C."/>
            <person name="Yanf M."/>
            <person name="Daum C."/>
            <person name="Ng V."/>
            <person name="Clum A."/>
            <person name="Steindorff A."/>
            <person name="Ohm R."/>
            <person name="Martin F."/>
            <person name="Silar P."/>
            <person name="Natvig D."/>
            <person name="Lalanne C."/>
            <person name="Gautier V."/>
            <person name="Ament-Velasquez S.L."/>
            <person name="Kruys A."/>
            <person name="Hutchinson M.I."/>
            <person name="Powell A.J."/>
            <person name="Barry K."/>
            <person name="Miller A.N."/>
            <person name="Grigoriev I.V."/>
            <person name="Debuchy R."/>
            <person name="Gladieux P."/>
            <person name="Thoren M.H."/>
            <person name="Johannesson H."/>
        </authorList>
    </citation>
    <scope>NUCLEOTIDE SEQUENCE</scope>
    <source>
        <strain evidence="1">8032-3</strain>
    </source>
</reference>
<comment type="caution">
    <text evidence="1">The sequence shown here is derived from an EMBL/GenBank/DDBJ whole genome shotgun (WGS) entry which is preliminary data.</text>
</comment>
<keyword evidence="2" id="KW-1185">Reference proteome</keyword>
<dbReference type="RefSeq" id="XP_060281154.1">
    <property type="nucleotide sequence ID" value="XM_060431757.1"/>
</dbReference>
<dbReference type="AlphaFoldDB" id="A0AAJ0BVC5"/>
<gene>
    <name evidence="1" type="ORF">QBC33DRAFT_593705</name>
</gene>
<evidence type="ECO:0000313" key="1">
    <source>
        <dbReference type="EMBL" id="KAK1764941.1"/>
    </source>
</evidence>
<sequence length="178" mass="20505">MYETDKTAYTALRDYQEKIVPQILAAVNLDITPPEVEGHVKPSALYQIKRILLEYLEGFGLATLEKRAPQSSWQDIVDQAVNIVHVLSDNRILNADVRPDNFVIVPCGEKRYRVFIFDLAQCRLGREDESDMDCGRAKWTQDEEGAIGFVMKRRLGKLGFELVVNHSQRYLEFAEREE</sequence>
<organism evidence="1 2">
    <name type="scientific">Phialemonium atrogriseum</name>
    <dbReference type="NCBI Taxonomy" id="1093897"/>
    <lineage>
        <taxon>Eukaryota</taxon>
        <taxon>Fungi</taxon>
        <taxon>Dikarya</taxon>
        <taxon>Ascomycota</taxon>
        <taxon>Pezizomycotina</taxon>
        <taxon>Sordariomycetes</taxon>
        <taxon>Sordariomycetidae</taxon>
        <taxon>Cephalothecales</taxon>
        <taxon>Cephalothecaceae</taxon>
        <taxon>Phialemonium</taxon>
    </lineage>
</organism>